<protein>
    <submittedName>
        <fullName evidence="8">Starch-binding associating with outer membrane</fullName>
    </submittedName>
</protein>
<evidence type="ECO:0000313" key="9">
    <source>
        <dbReference type="Proteomes" id="UP000181976"/>
    </source>
</evidence>
<keyword evidence="4" id="KW-0472">Membrane</keyword>
<dbReference type="EMBL" id="FONA01000020">
    <property type="protein sequence ID" value="SFE83545.1"/>
    <property type="molecule type" value="Genomic_DNA"/>
</dbReference>
<dbReference type="InterPro" id="IPR011990">
    <property type="entry name" value="TPR-like_helical_dom_sf"/>
</dbReference>
<accession>A0A1I2DSN4</accession>
<evidence type="ECO:0000256" key="5">
    <source>
        <dbReference type="ARBA" id="ARBA00023237"/>
    </source>
</evidence>
<evidence type="ECO:0000313" key="8">
    <source>
        <dbReference type="EMBL" id="SFE83545.1"/>
    </source>
</evidence>
<name>A0A1I2DSN4_9BACT</name>
<comment type="subcellular location">
    <subcellularLocation>
        <location evidence="1">Cell outer membrane</location>
    </subcellularLocation>
</comment>
<organism evidence="8 9">
    <name type="scientific">Thermophagus xiamenensis</name>
    <dbReference type="NCBI Taxonomy" id="385682"/>
    <lineage>
        <taxon>Bacteria</taxon>
        <taxon>Pseudomonadati</taxon>
        <taxon>Bacteroidota</taxon>
        <taxon>Bacteroidia</taxon>
        <taxon>Marinilabiliales</taxon>
        <taxon>Marinilabiliaceae</taxon>
        <taxon>Thermophagus</taxon>
    </lineage>
</organism>
<keyword evidence="9" id="KW-1185">Reference proteome</keyword>
<sequence>MKSINIIFPLSVLILTFSLWNCTDLEENVIDEQLGGDLIENPNNVQALINPPYGSLRRLIEWYDYWGLQQITTDETIFPTRGTDWFDNGAWQQLHLHTWTPDHIRLKNVWDAMSTGLSRANTAIYYIGQFPQNETTELYINEARFLRAYYMYIILDLWGKVPFRPADQLDFSITPDVLEGKEAVDFIIEEIKAVLPNLKTRSELGTERVTQGAANALLAKLYLNYEVYGGEQKWDEVITYCNAVINSGEYEVTSDYWSMFQYDVTGDHPEFILTVPMSDEYEMGGGSVWVNFTLHYNQTFGNFTSLWNGGTTTSTFFNTWDQENDVRFFDDRIIHETGFNQGFLVGQQYGIDGEPLQTRGGEPLIFVPDVVLEDSPENYGIRVVKFAPNPDTERQFSSPNDVPILRISDIYLARAEAYLRKGDETAALADINYIRSHRSAEGKILPLLESLTLNDILRERGYELYWEGYRRQDLIRFGKFTDAWQEKPVTEETKTLFPLPTSALDVNENLKQNPGY</sequence>
<feature type="domain" description="SusD-like N-terminal" evidence="7">
    <location>
        <begin position="84"/>
        <end position="223"/>
    </location>
</feature>
<dbReference type="InterPro" id="IPR033985">
    <property type="entry name" value="SusD-like_N"/>
</dbReference>
<dbReference type="eggNOG" id="COG3637">
    <property type="taxonomic scope" value="Bacteria"/>
</dbReference>
<evidence type="ECO:0000259" key="7">
    <source>
        <dbReference type="Pfam" id="PF14322"/>
    </source>
</evidence>
<dbReference type="Proteomes" id="UP000181976">
    <property type="component" value="Unassembled WGS sequence"/>
</dbReference>
<evidence type="ECO:0000256" key="1">
    <source>
        <dbReference type="ARBA" id="ARBA00004442"/>
    </source>
</evidence>
<dbReference type="InterPro" id="IPR012944">
    <property type="entry name" value="SusD_RagB_dom"/>
</dbReference>
<dbReference type="Pfam" id="PF07980">
    <property type="entry name" value="SusD_RagB"/>
    <property type="match status" value="1"/>
</dbReference>
<dbReference type="AlphaFoldDB" id="A0A1I2DSN4"/>
<dbReference type="STRING" id="385682.SAMN05444380_1208"/>
<evidence type="ECO:0000256" key="4">
    <source>
        <dbReference type="ARBA" id="ARBA00023136"/>
    </source>
</evidence>
<comment type="similarity">
    <text evidence="2">Belongs to the SusD family.</text>
</comment>
<dbReference type="InParanoid" id="A0A1I2DSN4"/>
<gene>
    <name evidence="8" type="ORF">SAMN05444380_1208</name>
</gene>
<reference evidence="8 9" key="1">
    <citation type="submission" date="2016-10" db="EMBL/GenBank/DDBJ databases">
        <authorList>
            <person name="de Groot N.N."/>
        </authorList>
    </citation>
    <scope>NUCLEOTIDE SEQUENCE [LARGE SCALE GENOMIC DNA]</scope>
    <source>
        <strain evidence="8 9">DSM 19012</strain>
    </source>
</reference>
<feature type="domain" description="RagB/SusD" evidence="6">
    <location>
        <begin position="281"/>
        <end position="516"/>
    </location>
</feature>
<dbReference type="OrthoDB" id="5694214at2"/>
<dbReference type="RefSeq" id="WP_010526543.1">
    <property type="nucleotide sequence ID" value="NZ_AFSL01000012.1"/>
</dbReference>
<dbReference type="SUPFAM" id="SSF48452">
    <property type="entry name" value="TPR-like"/>
    <property type="match status" value="1"/>
</dbReference>
<evidence type="ECO:0000256" key="2">
    <source>
        <dbReference type="ARBA" id="ARBA00006275"/>
    </source>
</evidence>
<dbReference type="Gene3D" id="1.25.40.10">
    <property type="entry name" value="Tetratricopeptide repeat domain"/>
    <property type="match status" value="1"/>
</dbReference>
<dbReference type="Gene3D" id="1.10.3780.10">
    <property type="entry name" value="SusD-like"/>
    <property type="match status" value="1"/>
</dbReference>
<dbReference type="Pfam" id="PF14322">
    <property type="entry name" value="SusD-like_3"/>
    <property type="match status" value="1"/>
</dbReference>
<keyword evidence="5" id="KW-0998">Cell outer membrane</keyword>
<evidence type="ECO:0000256" key="3">
    <source>
        <dbReference type="ARBA" id="ARBA00022729"/>
    </source>
</evidence>
<evidence type="ECO:0000259" key="6">
    <source>
        <dbReference type="Pfam" id="PF07980"/>
    </source>
</evidence>
<proteinExistence type="inferred from homology"/>
<keyword evidence="3" id="KW-0732">Signal</keyword>
<dbReference type="Gene3D" id="1.25.40.390">
    <property type="match status" value="1"/>
</dbReference>
<dbReference type="GO" id="GO:0009279">
    <property type="term" value="C:cell outer membrane"/>
    <property type="evidence" value="ECO:0007669"/>
    <property type="project" value="UniProtKB-SubCell"/>
</dbReference>